<dbReference type="SUPFAM" id="SSF53474">
    <property type="entry name" value="alpha/beta-Hydrolases"/>
    <property type="match status" value="1"/>
</dbReference>
<dbReference type="PANTHER" id="PTHR46623">
    <property type="entry name" value="CARBOXYMETHYLENEBUTENOLIDASE-RELATED"/>
    <property type="match status" value="1"/>
</dbReference>
<protein>
    <submittedName>
        <fullName evidence="2">Dienelactone hydrolase family protein</fullName>
    </submittedName>
</protein>
<name>A0A0U2UBL4_9BACL</name>
<sequence length="272" mass="30242">MGFVSEWVQYGERREYTGYAAKPVQPASGLPAVLVLQEIFGVDEHIQDVADRLARAGYAAFAPDLFSRNGQRPAHLTPERIEAAKSFMEQLPSPGWRDIHVRNQALSVYPQEQQNHIMETIEGMFAATAPAQHLEQILATSRFVQEQYAATKGAKFAALGFCMGGALSGYFAVHEPRLSCAVVFYGNPPAIETAASVQCPVIGFYGQLDTAITEKIPAFAEAMKKHGKSFEYHVYDETPHAFFNDTRKSYRIKASRDAYSRSLDFLNRHLGS</sequence>
<reference evidence="2 3" key="2">
    <citation type="journal article" date="2016" name="Genome Announc.">
        <title>Complete Genome Sequences of Two Interactive Moderate Thermophiles, Paenibacillus napthalenovorans 32O-Y and Paenibacillus sp. 32O-W.</title>
        <authorList>
            <person name="Butler R.R.III."/>
            <person name="Wang J."/>
            <person name="Stark B.C."/>
            <person name="Pombert J.F."/>
        </authorList>
    </citation>
    <scope>NUCLEOTIDE SEQUENCE [LARGE SCALE GENOMIC DNA]</scope>
    <source>
        <strain evidence="2 3">32O-Y</strain>
    </source>
</reference>
<dbReference type="PANTHER" id="PTHR46623:SF6">
    <property type="entry name" value="ALPHA_BETA-HYDROLASES SUPERFAMILY PROTEIN"/>
    <property type="match status" value="1"/>
</dbReference>
<dbReference type="Pfam" id="PF01738">
    <property type="entry name" value="DLH"/>
    <property type="match status" value="1"/>
</dbReference>
<evidence type="ECO:0000259" key="1">
    <source>
        <dbReference type="Pfam" id="PF01738"/>
    </source>
</evidence>
<dbReference type="InterPro" id="IPR051049">
    <property type="entry name" value="Dienelactone_hydrolase-like"/>
</dbReference>
<dbReference type="Gene3D" id="3.40.50.1820">
    <property type="entry name" value="alpha/beta hydrolase"/>
    <property type="match status" value="1"/>
</dbReference>
<dbReference type="KEGG" id="pnp:IJ22_32310"/>
<proteinExistence type="predicted"/>
<organism evidence="2 3">
    <name type="scientific">Paenibacillus naphthalenovorans</name>
    <dbReference type="NCBI Taxonomy" id="162209"/>
    <lineage>
        <taxon>Bacteria</taxon>
        <taxon>Bacillati</taxon>
        <taxon>Bacillota</taxon>
        <taxon>Bacilli</taxon>
        <taxon>Bacillales</taxon>
        <taxon>Paenibacillaceae</taxon>
        <taxon>Paenibacillus</taxon>
    </lineage>
</organism>
<dbReference type="OrthoDB" id="9771666at2"/>
<gene>
    <name evidence="2" type="ORF">IJ22_32310</name>
</gene>
<dbReference type="PATRIC" id="fig|162209.4.peg.3451"/>
<reference evidence="3" key="1">
    <citation type="submission" date="2015-12" db="EMBL/GenBank/DDBJ databases">
        <title>Complete genome sequences of two moderately thermophilic Paenibacillus species.</title>
        <authorList>
            <person name="Butler R.III."/>
            <person name="Wang J."/>
            <person name="Stark B.C."/>
            <person name="Pombert J.-F."/>
        </authorList>
    </citation>
    <scope>NUCLEOTIDE SEQUENCE [LARGE SCALE GENOMIC DNA]</scope>
    <source>
        <strain evidence="3">32O-Y</strain>
    </source>
</reference>
<evidence type="ECO:0000313" key="2">
    <source>
        <dbReference type="EMBL" id="ALS23592.1"/>
    </source>
</evidence>
<keyword evidence="3" id="KW-1185">Reference proteome</keyword>
<evidence type="ECO:0000313" key="3">
    <source>
        <dbReference type="Proteomes" id="UP000061660"/>
    </source>
</evidence>
<dbReference type="EMBL" id="CP013652">
    <property type="protein sequence ID" value="ALS23592.1"/>
    <property type="molecule type" value="Genomic_DNA"/>
</dbReference>
<dbReference type="Proteomes" id="UP000061660">
    <property type="component" value="Chromosome"/>
</dbReference>
<dbReference type="STRING" id="162209.IJ22_32310"/>
<keyword evidence="2" id="KW-0378">Hydrolase</keyword>
<dbReference type="InterPro" id="IPR029058">
    <property type="entry name" value="AB_hydrolase_fold"/>
</dbReference>
<feature type="domain" description="Dienelactone hydrolase" evidence="1">
    <location>
        <begin position="18"/>
        <end position="269"/>
    </location>
</feature>
<dbReference type="RefSeq" id="WP_062409495.1">
    <property type="nucleotide sequence ID" value="NZ_CP013652.1"/>
</dbReference>
<dbReference type="GO" id="GO:0016787">
    <property type="term" value="F:hydrolase activity"/>
    <property type="evidence" value="ECO:0007669"/>
    <property type="project" value="UniProtKB-KW"/>
</dbReference>
<accession>A0A0U2UBL4</accession>
<dbReference type="InterPro" id="IPR002925">
    <property type="entry name" value="Dienelactn_hydro"/>
</dbReference>
<dbReference type="AlphaFoldDB" id="A0A0U2UBL4"/>